<keyword evidence="2" id="KW-1185">Reference proteome</keyword>
<sequence length="142" mass="15875">MRLSMRFLVRGEVEQFVLELGTPDGCESTPLPLSSMVMDLNLTERWSQVVTTITSMFDGAPARCAGQQDADQDLTTEGTDFFRITFRNVAPSGRALFLDDIVLYKVREAVIVWLAYCPAVLADKSAQLPHQFLYCRAEHSPA</sequence>
<evidence type="ECO:0000313" key="1">
    <source>
        <dbReference type="EMBL" id="KAK3248645.1"/>
    </source>
</evidence>
<gene>
    <name evidence="1" type="ORF">CYMTET_41900</name>
</gene>
<dbReference type="Proteomes" id="UP001190700">
    <property type="component" value="Unassembled WGS sequence"/>
</dbReference>
<dbReference type="AlphaFoldDB" id="A0AAE0C6W4"/>
<name>A0AAE0C6W4_9CHLO</name>
<reference evidence="1 2" key="1">
    <citation type="journal article" date="2015" name="Genome Biol. Evol.">
        <title>Comparative Genomics of a Bacterivorous Green Alga Reveals Evolutionary Causalities and Consequences of Phago-Mixotrophic Mode of Nutrition.</title>
        <authorList>
            <person name="Burns J.A."/>
            <person name="Paasch A."/>
            <person name="Narechania A."/>
            <person name="Kim E."/>
        </authorList>
    </citation>
    <scope>NUCLEOTIDE SEQUENCE [LARGE SCALE GENOMIC DNA]</scope>
    <source>
        <strain evidence="1 2">PLY_AMNH</strain>
    </source>
</reference>
<dbReference type="EMBL" id="LGRX02027918">
    <property type="protein sequence ID" value="KAK3248645.1"/>
    <property type="molecule type" value="Genomic_DNA"/>
</dbReference>
<organism evidence="1 2">
    <name type="scientific">Cymbomonas tetramitiformis</name>
    <dbReference type="NCBI Taxonomy" id="36881"/>
    <lineage>
        <taxon>Eukaryota</taxon>
        <taxon>Viridiplantae</taxon>
        <taxon>Chlorophyta</taxon>
        <taxon>Pyramimonadophyceae</taxon>
        <taxon>Pyramimonadales</taxon>
        <taxon>Pyramimonadaceae</taxon>
        <taxon>Cymbomonas</taxon>
    </lineage>
</organism>
<accession>A0AAE0C6W4</accession>
<comment type="caution">
    <text evidence="1">The sequence shown here is derived from an EMBL/GenBank/DDBJ whole genome shotgun (WGS) entry which is preliminary data.</text>
</comment>
<evidence type="ECO:0000313" key="2">
    <source>
        <dbReference type="Proteomes" id="UP001190700"/>
    </source>
</evidence>
<proteinExistence type="predicted"/>
<protein>
    <submittedName>
        <fullName evidence="1">Uncharacterized protein</fullName>
    </submittedName>
</protein>